<evidence type="ECO:0000313" key="2">
    <source>
        <dbReference type="EMBL" id="QDT40684.1"/>
    </source>
</evidence>
<feature type="domain" description="TfoX C-terminal" evidence="1">
    <location>
        <begin position="12"/>
        <end position="87"/>
    </location>
</feature>
<dbReference type="KEGG" id="gaz:Pan241w_07420"/>
<dbReference type="Proteomes" id="UP000317171">
    <property type="component" value="Chromosome"/>
</dbReference>
<dbReference type="PANTHER" id="PTHR36121:SF1">
    <property type="entry name" value="PROTEIN SXY"/>
    <property type="match status" value="1"/>
</dbReference>
<sequence>MAADALQDSIPIEKLRNLGPKSAHWLEQAGIRTCGDLKQTGAVAAYLMVKQQQPRCSLNLLYALQGALTGVHWNQLTEKTRQQLRAEAHSE</sequence>
<dbReference type="InterPro" id="IPR047525">
    <property type="entry name" value="TfoX-like"/>
</dbReference>
<dbReference type="RefSeq" id="WP_198000308.1">
    <property type="nucleotide sequence ID" value="NZ_CP036269.1"/>
</dbReference>
<evidence type="ECO:0000259" key="1">
    <source>
        <dbReference type="Pfam" id="PF04994"/>
    </source>
</evidence>
<dbReference type="SUPFAM" id="SSF56672">
    <property type="entry name" value="DNA/RNA polymerases"/>
    <property type="match status" value="1"/>
</dbReference>
<evidence type="ECO:0000313" key="3">
    <source>
        <dbReference type="Proteomes" id="UP000317171"/>
    </source>
</evidence>
<protein>
    <recommendedName>
        <fullName evidence="1">TfoX C-terminal domain-containing protein</fullName>
    </recommendedName>
</protein>
<dbReference type="Gene3D" id="1.10.150.20">
    <property type="entry name" value="5' to 3' exonuclease, C-terminal subdomain"/>
    <property type="match status" value="1"/>
</dbReference>
<dbReference type="InterPro" id="IPR043502">
    <property type="entry name" value="DNA/RNA_pol_sf"/>
</dbReference>
<name>A0A517R9W5_9PLAN</name>
<dbReference type="Pfam" id="PF04994">
    <property type="entry name" value="TfoX_C"/>
    <property type="match status" value="1"/>
</dbReference>
<accession>A0A517R9W5</accession>
<proteinExistence type="predicted"/>
<dbReference type="PANTHER" id="PTHR36121">
    <property type="entry name" value="PROTEIN SXY"/>
    <property type="match status" value="1"/>
</dbReference>
<dbReference type="AlphaFoldDB" id="A0A517R9W5"/>
<dbReference type="EMBL" id="CP036269">
    <property type="protein sequence ID" value="QDT40684.1"/>
    <property type="molecule type" value="Genomic_DNA"/>
</dbReference>
<dbReference type="InterPro" id="IPR007077">
    <property type="entry name" value="TfoX_C"/>
</dbReference>
<gene>
    <name evidence="2" type="ORF">Pan241w_07420</name>
</gene>
<organism evidence="2 3">
    <name type="scientific">Gimesia alba</name>
    <dbReference type="NCBI Taxonomy" id="2527973"/>
    <lineage>
        <taxon>Bacteria</taxon>
        <taxon>Pseudomonadati</taxon>
        <taxon>Planctomycetota</taxon>
        <taxon>Planctomycetia</taxon>
        <taxon>Planctomycetales</taxon>
        <taxon>Planctomycetaceae</taxon>
        <taxon>Gimesia</taxon>
    </lineage>
</organism>
<keyword evidence="3" id="KW-1185">Reference proteome</keyword>
<reference evidence="2 3" key="1">
    <citation type="submission" date="2019-02" db="EMBL/GenBank/DDBJ databases">
        <title>Deep-cultivation of Planctomycetes and their phenomic and genomic characterization uncovers novel biology.</title>
        <authorList>
            <person name="Wiegand S."/>
            <person name="Jogler M."/>
            <person name="Boedeker C."/>
            <person name="Pinto D."/>
            <person name="Vollmers J."/>
            <person name="Rivas-Marin E."/>
            <person name="Kohn T."/>
            <person name="Peeters S.H."/>
            <person name="Heuer A."/>
            <person name="Rast P."/>
            <person name="Oberbeckmann S."/>
            <person name="Bunk B."/>
            <person name="Jeske O."/>
            <person name="Meyerdierks A."/>
            <person name="Storesund J.E."/>
            <person name="Kallscheuer N."/>
            <person name="Luecker S."/>
            <person name="Lage O.M."/>
            <person name="Pohl T."/>
            <person name="Merkel B.J."/>
            <person name="Hornburger P."/>
            <person name="Mueller R.-W."/>
            <person name="Bruemmer F."/>
            <person name="Labrenz M."/>
            <person name="Spormann A.M."/>
            <person name="Op den Camp H."/>
            <person name="Overmann J."/>
            <person name="Amann R."/>
            <person name="Jetten M.S.M."/>
            <person name="Mascher T."/>
            <person name="Medema M.H."/>
            <person name="Devos D.P."/>
            <person name="Kaster A.-K."/>
            <person name="Ovreas L."/>
            <person name="Rohde M."/>
            <person name="Galperin M.Y."/>
            <person name="Jogler C."/>
        </authorList>
    </citation>
    <scope>NUCLEOTIDE SEQUENCE [LARGE SCALE GENOMIC DNA]</scope>
    <source>
        <strain evidence="2 3">Pan241w</strain>
    </source>
</reference>